<comment type="caution">
    <text evidence="2">The sequence shown here is derived from an EMBL/GenBank/DDBJ whole genome shotgun (WGS) entry which is preliminary data.</text>
</comment>
<dbReference type="AlphaFoldDB" id="A0AAE0JVL4"/>
<evidence type="ECO:0000256" key="1">
    <source>
        <dbReference type="SAM" id="Phobius"/>
    </source>
</evidence>
<name>A0AAE0JVL4_9PEZI</name>
<organism evidence="2 3">
    <name type="scientific">Lasiosphaeria ovina</name>
    <dbReference type="NCBI Taxonomy" id="92902"/>
    <lineage>
        <taxon>Eukaryota</taxon>
        <taxon>Fungi</taxon>
        <taxon>Dikarya</taxon>
        <taxon>Ascomycota</taxon>
        <taxon>Pezizomycotina</taxon>
        <taxon>Sordariomycetes</taxon>
        <taxon>Sordariomycetidae</taxon>
        <taxon>Sordariales</taxon>
        <taxon>Lasiosphaeriaceae</taxon>
        <taxon>Lasiosphaeria</taxon>
    </lineage>
</organism>
<evidence type="ECO:0000313" key="2">
    <source>
        <dbReference type="EMBL" id="KAK3364882.1"/>
    </source>
</evidence>
<protein>
    <submittedName>
        <fullName evidence="2">Uncharacterized protein</fullName>
    </submittedName>
</protein>
<keyword evidence="1" id="KW-0812">Transmembrane</keyword>
<dbReference type="Proteomes" id="UP001287356">
    <property type="component" value="Unassembled WGS sequence"/>
</dbReference>
<reference evidence="2" key="1">
    <citation type="journal article" date="2023" name="Mol. Phylogenet. Evol.">
        <title>Genome-scale phylogeny and comparative genomics of the fungal order Sordariales.</title>
        <authorList>
            <person name="Hensen N."/>
            <person name="Bonometti L."/>
            <person name="Westerberg I."/>
            <person name="Brannstrom I.O."/>
            <person name="Guillou S."/>
            <person name="Cros-Aarteil S."/>
            <person name="Calhoun S."/>
            <person name="Haridas S."/>
            <person name="Kuo A."/>
            <person name="Mondo S."/>
            <person name="Pangilinan J."/>
            <person name="Riley R."/>
            <person name="LaButti K."/>
            <person name="Andreopoulos B."/>
            <person name="Lipzen A."/>
            <person name="Chen C."/>
            <person name="Yan M."/>
            <person name="Daum C."/>
            <person name="Ng V."/>
            <person name="Clum A."/>
            <person name="Steindorff A."/>
            <person name="Ohm R.A."/>
            <person name="Martin F."/>
            <person name="Silar P."/>
            <person name="Natvig D.O."/>
            <person name="Lalanne C."/>
            <person name="Gautier V."/>
            <person name="Ament-Velasquez S.L."/>
            <person name="Kruys A."/>
            <person name="Hutchinson M.I."/>
            <person name="Powell A.J."/>
            <person name="Barry K."/>
            <person name="Miller A.N."/>
            <person name="Grigoriev I.V."/>
            <person name="Debuchy R."/>
            <person name="Gladieux P."/>
            <person name="Hiltunen Thoren M."/>
            <person name="Johannesson H."/>
        </authorList>
    </citation>
    <scope>NUCLEOTIDE SEQUENCE</scope>
    <source>
        <strain evidence="2">CBS 958.72</strain>
    </source>
</reference>
<keyword evidence="1" id="KW-0472">Membrane</keyword>
<keyword evidence="3" id="KW-1185">Reference proteome</keyword>
<accession>A0AAE0JVL4</accession>
<keyword evidence="1" id="KW-1133">Transmembrane helix</keyword>
<dbReference type="EMBL" id="JAULSN010000009">
    <property type="protein sequence ID" value="KAK3364882.1"/>
    <property type="molecule type" value="Genomic_DNA"/>
</dbReference>
<sequence>MRDKAASAARIAAAELLRQLSLFSASSQARNEAVDAGVPAAELPPGRRWVSVRRSTIFRQFISSCILISTTTTLLIFLVDLDVNMSPPDYVPTSTSVTNLSIAAFQLDARFTQAHNLVRRRLIVELATSGAASDRHELRVLEKPPTAEKKRKLRLA</sequence>
<evidence type="ECO:0000313" key="3">
    <source>
        <dbReference type="Proteomes" id="UP001287356"/>
    </source>
</evidence>
<reference evidence="2" key="2">
    <citation type="submission" date="2023-06" db="EMBL/GenBank/DDBJ databases">
        <authorList>
            <consortium name="Lawrence Berkeley National Laboratory"/>
            <person name="Haridas S."/>
            <person name="Hensen N."/>
            <person name="Bonometti L."/>
            <person name="Westerberg I."/>
            <person name="Brannstrom I.O."/>
            <person name="Guillou S."/>
            <person name="Cros-Aarteil S."/>
            <person name="Calhoun S."/>
            <person name="Kuo A."/>
            <person name="Mondo S."/>
            <person name="Pangilinan J."/>
            <person name="Riley R."/>
            <person name="Labutti K."/>
            <person name="Andreopoulos B."/>
            <person name="Lipzen A."/>
            <person name="Chen C."/>
            <person name="Yanf M."/>
            <person name="Daum C."/>
            <person name="Ng V."/>
            <person name="Clum A."/>
            <person name="Steindorff A."/>
            <person name="Ohm R."/>
            <person name="Martin F."/>
            <person name="Silar P."/>
            <person name="Natvig D."/>
            <person name="Lalanne C."/>
            <person name="Gautier V."/>
            <person name="Ament-Velasquez S.L."/>
            <person name="Kruys A."/>
            <person name="Hutchinson M.I."/>
            <person name="Powell A.J."/>
            <person name="Barry K."/>
            <person name="Miller A.N."/>
            <person name="Grigoriev I.V."/>
            <person name="Debuchy R."/>
            <person name="Gladieux P."/>
            <person name="Thoren M.H."/>
            <person name="Johannesson H."/>
        </authorList>
    </citation>
    <scope>NUCLEOTIDE SEQUENCE</scope>
    <source>
        <strain evidence="2">CBS 958.72</strain>
    </source>
</reference>
<feature type="transmembrane region" description="Helical" evidence="1">
    <location>
        <begin position="57"/>
        <end position="79"/>
    </location>
</feature>
<gene>
    <name evidence="2" type="ORF">B0T24DRAFT_683524</name>
</gene>
<proteinExistence type="predicted"/>